<comment type="caution">
    <text evidence="18">The sequence shown here is derived from an EMBL/GenBank/DDBJ whole genome shotgun (WGS) entry which is preliminary data.</text>
</comment>
<dbReference type="GO" id="GO:0005524">
    <property type="term" value="F:ATP binding"/>
    <property type="evidence" value="ECO:0007669"/>
    <property type="project" value="UniProtKB-UniRule"/>
</dbReference>
<evidence type="ECO:0000256" key="2">
    <source>
        <dbReference type="ARBA" id="ARBA00006474"/>
    </source>
</evidence>
<feature type="compositionally biased region" description="Acidic residues" evidence="15">
    <location>
        <begin position="739"/>
        <end position="750"/>
    </location>
</feature>
<evidence type="ECO:0000256" key="11">
    <source>
        <dbReference type="ARBA" id="ARBA00023136"/>
    </source>
</evidence>
<dbReference type="InterPro" id="IPR036390">
    <property type="entry name" value="WH_DNA-bd_sf"/>
</dbReference>
<dbReference type="Pfam" id="PF17854">
    <property type="entry name" value="FtsK_alpha"/>
    <property type="match status" value="1"/>
</dbReference>
<dbReference type="InterPro" id="IPR003593">
    <property type="entry name" value="AAA+_ATPase"/>
</dbReference>
<dbReference type="InterPro" id="IPR036388">
    <property type="entry name" value="WH-like_DNA-bd_sf"/>
</dbReference>
<evidence type="ECO:0000259" key="17">
    <source>
        <dbReference type="PROSITE" id="PS50901"/>
    </source>
</evidence>
<dbReference type="GO" id="GO:0007059">
    <property type="term" value="P:chromosome segregation"/>
    <property type="evidence" value="ECO:0007669"/>
    <property type="project" value="UniProtKB-KW"/>
</dbReference>
<dbReference type="SUPFAM" id="SSF52540">
    <property type="entry name" value="P-loop containing nucleoside triphosphate hydrolases"/>
    <property type="match status" value="1"/>
</dbReference>
<comment type="similarity">
    <text evidence="2">Belongs to the FtsK/SpoIIIE/SftA family.</text>
</comment>
<dbReference type="InterPro" id="IPR041027">
    <property type="entry name" value="FtsK_alpha"/>
</dbReference>
<keyword evidence="12" id="KW-0131">Cell cycle</keyword>
<evidence type="ECO:0000256" key="13">
    <source>
        <dbReference type="ARBA" id="ARBA00025923"/>
    </source>
</evidence>
<evidence type="ECO:0000256" key="16">
    <source>
        <dbReference type="SAM" id="Phobius"/>
    </source>
</evidence>
<keyword evidence="9 16" id="KW-1133">Transmembrane helix</keyword>
<feature type="transmembrane region" description="Helical" evidence="16">
    <location>
        <begin position="93"/>
        <end position="114"/>
    </location>
</feature>
<dbReference type="Pfam" id="PF13491">
    <property type="entry name" value="FtsK_4TM"/>
    <property type="match status" value="1"/>
</dbReference>
<feature type="binding site" evidence="14">
    <location>
        <begin position="404"/>
        <end position="411"/>
    </location>
    <ligand>
        <name>ATP</name>
        <dbReference type="ChEBI" id="CHEBI:30616"/>
    </ligand>
</feature>
<feature type="transmembrane region" description="Helical" evidence="16">
    <location>
        <begin position="69"/>
        <end position="86"/>
    </location>
</feature>
<dbReference type="SMART" id="SM00382">
    <property type="entry name" value="AAA"/>
    <property type="match status" value="1"/>
</dbReference>
<dbReference type="Pfam" id="PF09397">
    <property type="entry name" value="FtsK_gamma"/>
    <property type="match status" value="1"/>
</dbReference>
<evidence type="ECO:0000256" key="1">
    <source>
        <dbReference type="ARBA" id="ARBA00004651"/>
    </source>
</evidence>
<keyword evidence="5 16" id="KW-0812">Transmembrane</keyword>
<evidence type="ECO:0000313" key="18">
    <source>
        <dbReference type="EMBL" id="OGL88250.1"/>
    </source>
</evidence>
<dbReference type="SUPFAM" id="SSF46785">
    <property type="entry name" value="Winged helix' DNA-binding domain"/>
    <property type="match status" value="1"/>
</dbReference>
<comment type="subcellular location">
    <subcellularLocation>
        <location evidence="1">Cell membrane</location>
        <topology evidence="1">Multi-pass membrane protein</topology>
    </subcellularLocation>
</comment>
<feature type="transmembrane region" description="Helical" evidence="16">
    <location>
        <begin position="29"/>
        <end position="49"/>
    </location>
</feature>
<evidence type="ECO:0000256" key="15">
    <source>
        <dbReference type="SAM" id="MobiDB-lite"/>
    </source>
</evidence>
<dbReference type="Gene3D" id="1.10.10.10">
    <property type="entry name" value="Winged helix-like DNA-binding domain superfamily/Winged helix DNA-binding domain"/>
    <property type="match status" value="1"/>
</dbReference>
<gene>
    <name evidence="18" type="ORF">A3I41_00815</name>
</gene>
<dbReference type="PANTHER" id="PTHR22683:SF41">
    <property type="entry name" value="DNA TRANSLOCASE FTSK"/>
    <property type="match status" value="1"/>
</dbReference>
<dbReference type="CDD" id="cd01127">
    <property type="entry name" value="TrwB_TraG_TraD_VirD4"/>
    <property type="match status" value="1"/>
</dbReference>
<dbReference type="InterPro" id="IPR050206">
    <property type="entry name" value="FtsK/SpoIIIE/SftA"/>
</dbReference>
<feature type="region of interest" description="Disordered" evidence="15">
    <location>
        <begin position="187"/>
        <end position="206"/>
    </location>
</feature>
<keyword evidence="11 16" id="KW-0472">Membrane</keyword>
<keyword evidence="6 14" id="KW-0547">Nucleotide-binding</keyword>
<evidence type="ECO:0000256" key="3">
    <source>
        <dbReference type="ARBA" id="ARBA00022475"/>
    </source>
</evidence>
<feature type="domain" description="FtsK" evidence="17">
    <location>
        <begin position="387"/>
        <end position="573"/>
    </location>
</feature>
<dbReference type="PANTHER" id="PTHR22683">
    <property type="entry name" value="SPORULATION PROTEIN RELATED"/>
    <property type="match status" value="1"/>
</dbReference>
<evidence type="ECO:0000256" key="12">
    <source>
        <dbReference type="ARBA" id="ARBA00023306"/>
    </source>
</evidence>
<dbReference type="GO" id="GO:0051301">
    <property type="term" value="P:cell division"/>
    <property type="evidence" value="ECO:0007669"/>
    <property type="project" value="UniProtKB-KW"/>
</dbReference>
<feature type="compositionally biased region" description="Basic and acidic residues" evidence="15">
    <location>
        <begin position="787"/>
        <end position="796"/>
    </location>
</feature>
<dbReference type="Gene3D" id="3.40.50.300">
    <property type="entry name" value="P-loop containing nucleotide triphosphate hydrolases"/>
    <property type="match status" value="1"/>
</dbReference>
<evidence type="ECO:0000256" key="4">
    <source>
        <dbReference type="ARBA" id="ARBA00022618"/>
    </source>
</evidence>
<dbReference type="AlphaFoldDB" id="A0A1F7VCH4"/>
<reference evidence="18 19" key="1">
    <citation type="journal article" date="2016" name="Nat. Commun.">
        <title>Thousands of microbial genomes shed light on interconnected biogeochemical processes in an aquifer system.</title>
        <authorList>
            <person name="Anantharaman K."/>
            <person name="Brown C.T."/>
            <person name="Hug L.A."/>
            <person name="Sharon I."/>
            <person name="Castelle C.J."/>
            <person name="Probst A.J."/>
            <person name="Thomas B.C."/>
            <person name="Singh A."/>
            <person name="Wilkins M.J."/>
            <person name="Karaoz U."/>
            <person name="Brodie E.L."/>
            <person name="Williams K.H."/>
            <person name="Hubbard S.S."/>
            <person name="Banfield J.F."/>
        </authorList>
    </citation>
    <scope>NUCLEOTIDE SEQUENCE [LARGE SCALE GENOMIC DNA]</scope>
</reference>
<name>A0A1F7VCH4_9BACT</name>
<feature type="transmembrane region" description="Helical" evidence="16">
    <location>
        <begin position="142"/>
        <end position="163"/>
    </location>
</feature>
<protein>
    <recommendedName>
        <fullName evidence="17">FtsK domain-containing protein</fullName>
    </recommendedName>
</protein>
<dbReference type="EMBL" id="MGEQ01000001">
    <property type="protein sequence ID" value="OGL88250.1"/>
    <property type="molecule type" value="Genomic_DNA"/>
</dbReference>
<evidence type="ECO:0000256" key="8">
    <source>
        <dbReference type="ARBA" id="ARBA00022840"/>
    </source>
</evidence>
<accession>A0A1F7VCH4</accession>
<keyword evidence="10" id="KW-0238">DNA-binding</keyword>
<organism evidence="18 19">
    <name type="scientific">Candidatus Uhrbacteria bacterium RIFCSPLOWO2_02_FULL_48_18</name>
    <dbReference type="NCBI Taxonomy" id="1802408"/>
    <lineage>
        <taxon>Bacteria</taxon>
        <taxon>Candidatus Uhriibacteriota</taxon>
    </lineage>
</organism>
<dbReference type="InterPro" id="IPR025199">
    <property type="entry name" value="FtsK_4TM"/>
</dbReference>
<evidence type="ECO:0000256" key="5">
    <source>
        <dbReference type="ARBA" id="ARBA00022692"/>
    </source>
</evidence>
<dbReference type="SMART" id="SM00843">
    <property type="entry name" value="Ftsk_gamma"/>
    <property type="match status" value="1"/>
</dbReference>
<comment type="subunit">
    <text evidence="13">Homohexamer. Forms a ring that surrounds DNA.</text>
</comment>
<dbReference type="InterPro" id="IPR027417">
    <property type="entry name" value="P-loop_NTPase"/>
</dbReference>
<dbReference type="InterPro" id="IPR018541">
    <property type="entry name" value="Ftsk_gamma"/>
</dbReference>
<dbReference type="Pfam" id="PF01580">
    <property type="entry name" value="FtsK_SpoIIIE"/>
    <property type="match status" value="1"/>
</dbReference>
<feature type="compositionally biased region" description="Acidic residues" evidence="15">
    <location>
        <begin position="196"/>
        <end position="206"/>
    </location>
</feature>
<dbReference type="GO" id="GO:0003677">
    <property type="term" value="F:DNA binding"/>
    <property type="evidence" value="ECO:0007669"/>
    <property type="project" value="UniProtKB-KW"/>
</dbReference>
<keyword evidence="7" id="KW-0159">Chromosome partition</keyword>
<keyword evidence="8 14" id="KW-0067">ATP-binding</keyword>
<dbReference type="Proteomes" id="UP000176593">
    <property type="component" value="Unassembled WGS sequence"/>
</dbReference>
<evidence type="ECO:0000256" key="14">
    <source>
        <dbReference type="PROSITE-ProRule" id="PRU00289"/>
    </source>
</evidence>
<dbReference type="GO" id="GO:0005886">
    <property type="term" value="C:plasma membrane"/>
    <property type="evidence" value="ECO:0007669"/>
    <property type="project" value="UniProtKB-SubCell"/>
</dbReference>
<dbReference type="InterPro" id="IPR002543">
    <property type="entry name" value="FtsK_dom"/>
</dbReference>
<evidence type="ECO:0000313" key="19">
    <source>
        <dbReference type="Proteomes" id="UP000176593"/>
    </source>
</evidence>
<evidence type="ECO:0000256" key="9">
    <source>
        <dbReference type="ARBA" id="ARBA00022989"/>
    </source>
</evidence>
<sequence length="796" mass="87760">MSKKKRASRNTHSSRTGGFTLNPEAKRSIAIVFLFTTGIILVLALFHLAGNFGIWLNGQLSLFLGIDRYLVPFLFLAIGFTLAFPDRGRLSKWNYAGLIFFFLSFNSLLNLLFIDVANPLTDLTHAGGYLGQFLALLLPSALGYWGGFVVVVALLCVSIMLIFNTSLSQALGVHKQVNGWMQTRMTKDASEKPVDLDEEDEEGEDDNLLIDDTDEMEDDEEEKIPEPKKSLFRASPLKEQPVAETVLTSKKRRNITIPLDLLEHSTSKAQPGDIERNKEIIERTFHEFGIEVEMSETSIGPTVTQFTLRPSQGIKISRIVALQNDLALALAAHPLRLEAPIPGKSLVGIEVPNTKVATVTLRDVMETKDFTKHATGLSIPLGKDVSGQCYTIDLAKMPHMLIAGSTGSGKSVCLNGLIVSLLYQNGPDDLKLILVDPKRVELTMFAGIPHLLVPPIINTDDTVNALKWTVREMERRLDVLSKFGARNIDGYNEKSEERMPKIVVVIDELADLMSQSGREVEATIVRIAQMARAVGIHLVLATQRPSVDVITGLIKANIPGRIAFAVASQTDSRTILDMSGAEKLLGRGDMLFTCAELAKPKRIQGAYASSEEIERVVAFLRQKGEPDYNLAITEITKAGTVFNDAGNDEPLFDQGVDLVIKAGKASTSFLQRHLKIGYSRAARMIDLMEEAGVVGPGEGAKPREILVESWPPGGDFKEAMPTADDDYIEAERPNKFAVELEDEEVEDESEFTPPVSPPSPEASEGDSVEQNRKPNWDDDIDDAWFQDDTKKDQPNF</sequence>
<evidence type="ECO:0000256" key="7">
    <source>
        <dbReference type="ARBA" id="ARBA00022829"/>
    </source>
</evidence>
<keyword evidence="4" id="KW-0132">Cell division</keyword>
<evidence type="ECO:0000256" key="10">
    <source>
        <dbReference type="ARBA" id="ARBA00023125"/>
    </source>
</evidence>
<dbReference type="Gene3D" id="3.30.980.40">
    <property type="match status" value="1"/>
</dbReference>
<keyword evidence="3" id="KW-1003">Cell membrane</keyword>
<evidence type="ECO:0000256" key="6">
    <source>
        <dbReference type="ARBA" id="ARBA00022741"/>
    </source>
</evidence>
<proteinExistence type="inferred from homology"/>
<feature type="region of interest" description="Disordered" evidence="15">
    <location>
        <begin position="732"/>
        <end position="796"/>
    </location>
</feature>
<dbReference type="PROSITE" id="PS50901">
    <property type="entry name" value="FTSK"/>
    <property type="match status" value="1"/>
</dbReference>